<gene>
    <name evidence="1" type="ORF">OUZ56_008240</name>
</gene>
<proteinExistence type="predicted"/>
<dbReference type="Proteomes" id="UP001234178">
    <property type="component" value="Unassembled WGS sequence"/>
</dbReference>
<accession>A0ABR0ACI7</accession>
<dbReference type="EMBL" id="JAOYFB010000037">
    <property type="protein sequence ID" value="KAK4022793.1"/>
    <property type="molecule type" value="Genomic_DNA"/>
</dbReference>
<protein>
    <submittedName>
        <fullName evidence="1">Uncharacterized protein</fullName>
    </submittedName>
</protein>
<evidence type="ECO:0000313" key="1">
    <source>
        <dbReference type="EMBL" id="KAK4022793.1"/>
    </source>
</evidence>
<organism evidence="1 2">
    <name type="scientific">Daphnia magna</name>
    <dbReference type="NCBI Taxonomy" id="35525"/>
    <lineage>
        <taxon>Eukaryota</taxon>
        <taxon>Metazoa</taxon>
        <taxon>Ecdysozoa</taxon>
        <taxon>Arthropoda</taxon>
        <taxon>Crustacea</taxon>
        <taxon>Branchiopoda</taxon>
        <taxon>Diplostraca</taxon>
        <taxon>Cladocera</taxon>
        <taxon>Anomopoda</taxon>
        <taxon>Daphniidae</taxon>
        <taxon>Daphnia</taxon>
    </lineage>
</organism>
<comment type="caution">
    <text evidence="1">The sequence shown here is derived from an EMBL/GenBank/DDBJ whole genome shotgun (WGS) entry which is preliminary data.</text>
</comment>
<sequence length="101" mass="11654">MATTGSYEDICVVLQFDFVETSLLRRNIVTSSPFFSFSSCAIRLLVRIMGEKTTHDEFYDRNNGSLCPNTGYQLKSWKIAKRFFKKITYFAVVLLYKLNSA</sequence>
<evidence type="ECO:0000313" key="2">
    <source>
        <dbReference type="Proteomes" id="UP001234178"/>
    </source>
</evidence>
<keyword evidence="2" id="KW-1185">Reference proteome</keyword>
<name>A0ABR0ACI7_9CRUS</name>
<reference evidence="1 2" key="1">
    <citation type="journal article" date="2023" name="Nucleic Acids Res.">
        <title>The hologenome of Daphnia magna reveals possible DNA methylation and microbiome-mediated evolution of the host genome.</title>
        <authorList>
            <person name="Chaturvedi A."/>
            <person name="Li X."/>
            <person name="Dhandapani V."/>
            <person name="Marshall H."/>
            <person name="Kissane S."/>
            <person name="Cuenca-Cambronero M."/>
            <person name="Asole G."/>
            <person name="Calvet F."/>
            <person name="Ruiz-Romero M."/>
            <person name="Marangio P."/>
            <person name="Guigo R."/>
            <person name="Rago D."/>
            <person name="Mirbahai L."/>
            <person name="Eastwood N."/>
            <person name="Colbourne J.K."/>
            <person name="Zhou J."/>
            <person name="Mallon E."/>
            <person name="Orsini L."/>
        </authorList>
    </citation>
    <scope>NUCLEOTIDE SEQUENCE [LARGE SCALE GENOMIC DNA]</scope>
    <source>
        <strain evidence="1">LRV0_1</strain>
    </source>
</reference>